<dbReference type="InterPro" id="IPR003661">
    <property type="entry name" value="HisK_dim/P_dom"/>
</dbReference>
<evidence type="ECO:0000256" key="1">
    <source>
        <dbReference type="ARBA" id="ARBA00000085"/>
    </source>
</evidence>
<keyword evidence="6" id="KW-0902">Two-component regulatory system</keyword>
<dbReference type="Proteomes" id="UP000297540">
    <property type="component" value="Unassembled WGS sequence"/>
</dbReference>
<evidence type="ECO:0000256" key="3">
    <source>
        <dbReference type="ARBA" id="ARBA00022553"/>
    </source>
</evidence>
<dbReference type="InterPro" id="IPR003594">
    <property type="entry name" value="HATPase_dom"/>
</dbReference>
<dbReference type="PRINTS" id="PR00344">
    <property type="entry name" value="BCTRLSENSOR"/>
</dbReference>
<dbReference type="EC" id="2.7.13.3" evidence="2"/>
<keyword evidence="7" id="KW-0472">Membrane</keyword>
<dbReference type="AlphaFoldDB" id="A0A4Y8S9G2"/>
<dbReference type="PROSITE" id="PS50109">
    <property type="entry name" value="HIS_KIN"/>
    <property type="match status" value="1"/>
</dbReference>
<proteinExistence type="predicted"/>
<comment type="catalytic activity">
    <reaction evidence="1">
        <text>ATP + protein L-histidine = ADP + protein N-phospho-L-histidine.</text>
        <dbReference type="EC" id="2.7.13.3"/>
    </reaction>
</comment>
<evidence type="ECO:0000313" key="10">
    <source>
        <dbReference type="Proteomes" id="UP000297540"/>
    </source>
</evidence>
<dbReference type="FunFam" id="1.10.287.130:FF:000001">
    <property type="entry name" value="Two-component sensor histidine kinase"/>
    <property type="match status" value="1"/>
</dbReference>
<dbReference type="SMART" id="SM00388">
    <property type="entry name" value="HisKA"/>
    <property type="match status" value="1"/>
</dbReference>
<comment type="caution">
    <text evidence="9">The sequence shown here is derived from an EMBL/GenBank/DDBJ whole genome shotgun (WGS) entry which is preliminary data.</text>
</comment>
<dbReference type="Pfam" id="PF02518">
    <property type="entry name" value="HATPase_c"/>
    <property type="match status" value="1"/>
</dbReference>
<dbReference type="EMBL" id="SOZE01000022">
    <property type="protein sequence ID" value="TFF35331.1"/>
    <property type="molecule type" value="Genomic_DNA"/>
</dbReference>
<dbReference type="InterPro" id="IPR036890">
    <property type="entry name" value="HATPase_C_sf"/>
</dbReference>
<organism evidence="9 10">
    <name type="scientific">Mucilaginibacter psychrotolerans</name>
    <dbReference type="NCBI Taxonomy" id="1524096"/>
    <lineage>
        <taxon>Bacteria</taxon>
        <taxon>Pseudomonadati</taxon>
        <taxon>Bacteroidota</taxon>
        <taxon>Sphingobacteriia</taxon>
        <taxon>Sphingobacteriales</taxon>
        <taxon>Sphingobacteriaceae</taxon>
        <taxon>Mucilaginibacter</taxon>
    </lineage>
</organism>
<dbReference type="InterPro" id="IPR036097">
    <property type="entry name" value="HisK_dim/P_sf"/>
</dbReference>
<dbReference type="SUPFAM" id="SSF55874">
    <property type="entry name" value="ATPase domain of HSP90 chaperone/DNA topoisomerase II/histidine kinase"/>
    <property type="match status" value="1"/>
</dbReference>
<dbReference type="Gene3D" id="3.30.565.10">
    <property type="entry name" value="Histidine kinase-like ATPase, C-terminal domain"/>
    <property type="match status" value="1"/>
</dbReference>
<feature type="domain" description="Histidine kinase" evidence="8">
    <location>
        <begin position="182"/>
        <end position="397"/>
    </location>
</feature>
<dbReference type="InterPro" id="IPR005467">
    <property type="entry name" value="His_kinase_dom"/>
</dbReference>
<dbReference type="InterPro" id="IPR050736">
    <property type="entry name" value="Sensor_HK_Regulatory"/>
</dbReference>
<keyword evidence="10" id="KW-1185">Reference proteome</keyword>
<sequence length="401" mass="44800">MIKFLTITLENEMDLVLAHRRSMKVAEKLGLTVATQTTFATAVSEIARTVIEHTDDGVLTIGLLQNEQRYSLVALVTYDSAIRFTNADKGFYYAQKLVPEFLLSEGAGSNTIEMKIGLPRSLKLDPPKITALKKFLEEGVPINAYDEIKQRNVSLNRLAEEQEEELRRSKIIDEQKTEFISIASHEIKTPITVIKAYTQLGKKLEGECSDKVKDILNKVDIQTTKLLSLVQQLLDVSKIENGSLLYNKELVEFNSFITDMVAILQHILPQHTVTAILCQDITVYIDRLRMEQVFSNLIGNAAKYSKKGTAIRVTCSTTHDGQVLVAVGDEGIGMSAKSMESIFNKFYRDRDIIRTHSGLGMGLYISSKIIADHGGRIWVESNEGQGSTFFFSQPVVKSVAE</sequence>
<name>A0A4Y8S9G2_9SPHI</name>
<evidence type="ECO:0000313" key="9">
    <source>
        <dbReference type="EMBL" id="TFF35331.1"/>
    </source>
</evidence>
<gene>
    <name evidence="9" type="ORF">E2R66_18925</name>
</gene>
<dbReference type="SMART" id="SM00387">
    <property type="entry name" value="HATPase_c"/>
    <property type="match status" value="1"/>
</dbReference>
<reference evidence="9 10" key="1">
    <citation type="journal article" date="2017" name="Int. J. Syst. Evol. Microbiol.">
        <title>Mucilaginibacterpsychrotolerans sp. nov., isolated from peatlands.</title>
        <authorList>
            <person name="Deng Y."/>
            <person name="Shen L."/>
            <person name="Xu B."/>
            <person name="Liu Y."/>
            <person name="Gu Z."/>
            <person name="Liu H."/>
            <person name="Zhou Y."/>
        </authorList>
    </citation>
    <scope>NUCLEOTIDE SEQUENCE [LARGE SCALE GENOMIC DNA]</scope>
    <source>
        <strain evidence="9 10">NH7-4</strain>
    </source>
</reference>
<evidence type="ECO:0000256" key="7">
    <source>
        <dbReference type="ARBA" id="ARBA00023136"/>
    </source>
</evidence>
<dbReference type="PANTHER" id="PTHR43711">
    <property type="entry name" value="TWO-COMPONENT HISTIDINE KINASE"/>
    <property type="match status" value="1"/>
</dbReference>
<dbReference type="Gene3D" id="1.10.287.130">
    <property type="match status" value="1"/>
</dbReference>
<keyword evidence="5 9" id="KW-0418">Kinase</keyword>
<dbReference type="OrthoDB" id="9781208at2"/>
<dbReference type="PANTHER" id="PTHR43711:SF31">
    <property type="entry name" value="HISTIDINE KINASE"/>
    <property type="match status" value="1"/>
</dbReference>
<evidence type="ECO:0000256" key="2">
    <source>
        <dbReference type="ARBA" id="ARBA00012438"/>
    </source>
</evidence>
<dbReference type="RefSeq" id="WP_133233474.1">
    <property type="nucleotide sequence ID" value="NZ_SOZE01000022.1"/>
</dbReference>
<dbReference type="InterPro" id="IPR004358">
    <property type="entry name" value="Sig_transdc_His_kin-like_C"/>
</dbReference>
<keyword evidence="3" id="KW-0597">Phosphoprotein</keyword>
<dbReference type="GO" id="GO:0000155">
    <property type="term" value="F:phosphorelay sensor kinase activity"/>
    <property type="evidence" value="ECO:0007669"/>
    <property type="project" value="InterPro"/>
</dbReference>
<dbReference type="SUPFAM" id="SSF47384">
    <property type="entry name" value="Homodimeric domain of signal transducing histidine kinase"/>
    <property type="match status" value="1"/>
</dbReference>
<evidence type="ECO:0000256" key="4">
    <source>
        <dbReference type="ARBA" id="ARBA00022679"/>
    </source>
</evidence>
<evidence type="ECO:0000256" key="6">
    <source>
        <dbReference type="ARBA" id="ARBA00023012"/>
    </source>
</evidence>
<protein>
    <recommendedName>
        <fullName evidence="2">histidine kinase</fullName>
        <ecNumber evidence="2">2.7.13.3</ecNumber>
    </recommendedName>
</protein>
<accession>A0A4Y8S9G2</accession>
<dbReference type="FunFam" id="3.30.565.10:FF:000006">
    <property type="entry name" value="Sensor histidine kinase WalK"/>
    <property type="match status" value="1"/>
</dbReference>
<evidence type="ECO:0000259" key="8">
    <source>
        <dbReference type="PROSITE" id="PS50109"/>
    </source>
</evidence>
<keyword evidence="4" id="KW-0808">Transferase</keyword>
<evidence type="ECO:0000256" key="5">
    <source>
        <dbReference type="ARBA" id="ARBA00022777"/>
    </source>
</evidence>
<dbReference type="Pfam" id="PF00512">
    <property type="entry name" value="HisKA"/>
    <property type="match status" value="1"/>
</dbReference>
<dbReference type="CDD" id="cd00082">
    <property type="entry name" value="HisKA"/>
    <property type="match status" value="1"/>
</dbReference>